<dbReference type="SUPFAM" id="SSF51569">
    <property type="entry name" value="Aldolase"/>
    <property type="match status" value="1"/>
</dbReference>
<comment type="similarity">
    <text evidence="2">Belongs to the KHG/KDPG aldolase family.</text>
</comment>
<evidence type="ECO:0000256" key="5">
    <source>
        <dbReference type="ARBA" id="ARBA00023277"/>
    </source>
</evidence>
<reference evidence="6 7" key="1">
    <citation type="submission" date="2020-01" db="EMBL/GenBank/DDBJ databases">
        <title>Insect and environment-associated Actinomycetes.</title>
        <authorList>
            <person name="Currrie C."/>
            <person name="Chevrette M."/>
            <person name="Carlson C."/>
            <person name="Stubbendieck R."/>
            <person name="Wendt-Pienkowski E."/>
        </authorList>
    </citation>
    <scope>NUCLEOTIDE SEQUENCE [LARGE SCALE GENOMIC DNA]</scope>
    <source>
        <strain evidence="6 7">SID7590</strain>
    </source>
</reference>
<dbReference type="Pfam" id="PF01081">
    <property type="entry name" value="Aldolase"/>
    <property type="match status" value="1"/>
</dbReference>
<comment type="subunit">
    <text evidence="3">Homotrimer.</text>
</comment>
<gene>
    <name evidence="6" type="ORF">G3I50_18950</name>
</gene>
<accession>A0A7K3RYJ0</accession>
<keyword evidence="4" id="KW-0456">Lyase</keyword>
<dbReference type="AlphaFoldDB" id="A0A7K3RYJ0"/>
<organism evidence="6 7">
    <name type="scientific">Streptomyces parvus</name>
    <dbReference type="NCBI Taxonomy" id="66428"/>
    <lineage>
        <taxon>Bacteria</taxon>
        <taxon>Bacillati</taxon>
        <taxon>Actinomycetota</taxon>
        <taxon>Actinomycetes</taxon>
        <taxon>Kitasatosporales</taxon>
        <taxon>Streptomycetaceae</taxon>
        <taxon>Streptomyces</taxon>
    </lineage>
</organism>
<dbReference type="RefSeq" id="WP_164203968.1">
    <property type="nucleotide sequence ID" value="NZ_JAAGMP010000853.1"/>
</dbReference>
<dbReference type="InterPro" id="IPR013785">
    <property type="entry name" value="Aldolase_TIM"/>
</dbReference>
<dbReference type="GO" id="GO:0016829">
    <property type="term" value="F:lyase activity"/>
    <property type="evidence" value="ECO:0007669"/>
    <property type="project" value="UniProtKB-KW"/>
</dbReference>
<dbReference type="InterPro" id="IPR000887">
    <property type="entry name" value="Aldlse_KDPG_KHG"/>
</dbReference>
<dbReference type="Proteomes" id="UP000469670">
    <property type="component" value="Unassembled WGS sequence"/>
</dbReference>
<evidence type="ECO:0000256" key="2">
    <source>
        <dbReference type="ARBA" id="ARBA00006906"/>
    </source>
</evidence>
<evidence type="ECO:0000256" key="1">
    <source>
        <dbReference type="ARBA" id="ARBA00004761"/>
    </source>
</evidence>
<dbReference type="EMBL" id="JAAGMP010000853">
    <property type="protein sequence ID" value="NEC20306.1"/>
    <property type="molecule type" value="Genomic_DNA"/>
</dbReference>
<proteinExistence type="inferred from homology"/>
<sequence>MNLLEELSRRKVLAIIRAESPARALACVRTLVGAGVTALEVSLTTPGALDAVARARAEQPASVLIGVGTVLSAADADAASSAGAEFVVTPAITPGARRSVEIGAPLLCGALTPTEVVGAMDLGATAVKIFPAGMHGPGYLRELLAPLPTAPLVAVGGIGAETAPAYLAAGARAVGVGSPLLGTAGASDTSDAQAGLTARATALLRAVGTPAAPPGPVSGDRHV</sequence>
<name>A0A7K3RYJ0_9ACTN</name>
<protein>
    <submittedName>
        <fullName evidence="6">Bifunctional 4-hydroxy-2-oxoglutarate aldolase/2-dehydro-3-deoxy-phosphogluconate aldolase</fullName>
    </submittedName>
</protein>
<keyword evidence="5" id="KW-0119">Carbohydrate metabolism</keyword>
<evidence type="ECO:0000313" key="7">
    <source>
        <dbReference type="Proteomes" id="UP000469670"/>
    </source>
</evidence>
<evidence type="ECO:0000256" key="4">
    <source>
        <dbReference type="ARBA" id="ARBA00023239"/>
    </source>
</evidence>
<dbReference type="PANTHER" id="PTHR30246">
    <property type="entry name" value="2-KETO-3-DEOXY-6-PHOSPHOGLUCONATE ALDOLASE"/>
    <property type="match status" value="1"/>
</dbReference>
<evidence type="ECO:0000313" key="6">
    <source>
        <dbReference type="EMBL" id="NEC20306.1"/>
    </source>
</evidence>
<evidence type="ECO:0000256" key="3">
    <source>
        <dbReference type="ARBA" id="ARBA00011233"/>
    </source>
</evidence>
<comment type="caution">
    <text evidence="6">The sequence shown here is derived from an EMBL/GenBank/DDBJ whole genome shotgun (WGS) entry which is preliminary data.</text>
</comment>
<dbReference type="CDD" id="cd00452">
    <property type="entry name" value="KDPG_aldolase"/>
    <property type="match status" value="1"/>
</dbReference>
<comment type="pathway">
    <text evidence="1">Carbohydrate acid metabolism.</text>
</comment>
<dbReference type="Gene3D" id="3.20.20.70">
    <property type="entry name" value="Aldolase class I"/>
    <property type="match status" value="1"/>
</dbReference>
<dbReference type="PANTHER" id="PTHR30246:SF1">
    <property type="entry name" value="2-DEHYDRO-3-DEOXY-6-PHOSPHOGALACTONATE ALDOLASE-RELATED"/>
    <property type="match status" value="1"/>
</dbReference>